<accession>A0ABR4M4E9</accession>
<dbReference type="CDD" id="cd05233">
    <property type="entry name" value="SDR_c"/>
    <property type="match status" value="1"/>
</dbReference>
<comment type="caution">
    <text evidence="4">The sequence shown here is derived from an EMBL/GenBank/DDBJ whole genome shotgun (WGS) entry which is preliminary data.</text>
</comment>
<dbReference type="InterPro" id="IPR002347">
    <property type="entry name" value="SDR_fam"/>
</dbReference>
<dbReference type="Proteomes" id="UP001610432">
    <property type="component" value="Unassembled WGS sequence"/>
</dbReference>
<evidence type="ECO:0000313" key="4">
    <source>
        <dbReference type="EMBL" id="KAL2871459.1"/>
    </source>
</evidence>
<dbReference type="Pfam" id="PF13561">
    <property type="entry name" value="adh_short_C2"/>
    <property type="match status" value="1"/>
</dbReference>
<sequence length="288" mass="30445">MASFGINALFNVDSLVAVITGGGSGIGRVIARALATNGAKKVYILGRRSEQLDETAKPYPDIITPLVADVTSKSSLSQAADHIRSETGYINLLVANAGIVSLPMRPRPQDTTGGEDPTADDIQKFLLDTVEDEFLGTYLVNAMGVFYTIAACVTLLDAGNRRGNLTQKSQVISVASVAGQNRRATGGCSYGMSKAAELHLMRQMMTFLVPLGIRANTISPAYFPSSLAGGPPDYSITAEGTFPRELIPLRRSGTDEEMAGTILYLASKAGGYVNGHVLVVDGGHVGYR</sequence>
<organism evidence="4 5">
    <name type="scientific">Aspergillus lucknowensis</name>
    <dbReference type="NCBI Taxonomy" id="176173"/>
    <lineage>
        <taxon>Eukaryota</taxon>
        <taxon>Fungi</taxon>
        <taxon>Dikarya</taxon>
        <taxon>Ascomycota</taxon>
        <taxon>Pezizomycotina</taxon>
        <taxon>Eurotiomycetes</taxon>
        <taxon>Eurotiomycetidae</taxon>
        <taxon>Eurotiales</taxon>
        <taxon>Aspergillaceae</taxon>
        <taxon>Aspergillus</taxon>
        <taxon>Aspergillus subgen. Nidulantes</taxon>
    </lineage>
</organism>
<evidence type="ECO:0000256" key="1">
    <source>
        <dbReference type="ARBA" id="ARBA00006484"/>
    </source>
</evidence>
<gene>
    <name evidence="4" type="ORF">BJX67DRAFT_161853</name>
</gene>
<dbReference type="PRINTS" id="PR00081">
    <property type="entry name" value="GDHRDH"/>
</dbReference>
<dbReference type="PANTHER" id="PTHR43618">
    <property type="entry name" value="7-ALPHA-HYDROXYSTEROID DEHYDROGENASE"/>
    <property type="match status" value="1"/>
</dbReference>
<dbReference type="RefSeq" id="XP_070890438.1">
    <property type="nucleotide sequence ID" value="XM_071024959.1"/>
</dbReference>
<evidence type="ECO:0000313" key="5">
    <source>
        <dbReference type="Proteomes" id="UP001610432"/>
    </source>
</evidence>
<protein>
    <submittedName>
        <fullName evidence="4">Short chain dehydrogenase/reductase family</fullName>
    </submittedName>
</protein>
<dbReference type="SUPFAM" id="SSF51735">
    <property type="entry name" value="NAD(P)-binding Rossmann-fold domains"/>
    <property type="match status" value="1"/>
</dbReference>
<proteinExistence type="inferred from homology"/>
<evidence type="ECO:0000256" key="3">
    <source>
        <dbReference type="ARBA" id="ARBA00023002"/>
    </source>
</evidence>
<dbReference type="InterPro" id="IPR052178">
    <property type="entry name" value="Sec_Metab_Biosynth_SDR"/>
</dbReference>
<keyword evidence="2" id="KW-0521">NADP</keyword>
<keyword evidence="5" id="KW-1185">Reference proteome</keyword>
<dbReference type="PANTHER" id="PTHR43618:SF18">
    <property type="entry name" value="SHORT CHAIN DEHYDROGENASE_REDUCTASE FAMILY (AFU_ORTHOLOGUE AFUA_5G12480)"/>
    <property type="match status" value="1"/>
</dbReference>
<name>A0ABR4M4E9_9EURO</name>
<dbReference type="Gene3D" id="3.40.50.720">
    <property type="entry name" value="NAD(P)-binding Rossmann-like Domain"/>
    <property type="match status" value="1"/>
</dbReference>
<reference evidence="4 5" key="1">
    <citation type="submission" date="2024-07" db="EMBL/GenBank/DDBJ databases">
        <title>Section-level genome sequencing and comparative genomics of Aspergillus sections Usti and Cavernicolus.</title>
        <authorList>
            <consortium name="Lawrence Berkeley National Laboratory"/>
            <person name="Nybo J.L."/>
            <person name="Vesth T.C."/>
            <person name="Theobald S."/>
            <person name="Frisvad J.C."/>
            <person name="Larsen T.O."/>
            <person name="Kjaerboelling I."/>
            <person name="Rothschild-Mancinelli K."/>
            <person name="Lyhne E.K."/>
            <person name="Kogle M.E."/>
            <person name="Barry K."/>
            <person name="Clum A."/>
            <person name="Na H."/>
            <person name="Ledsgaard L."/>
            <person name="Lin J."/>
            <person name="Lipzen A."/>
            <person name="Kuo A."/>
            <person name="Riley R."/>
            <person name="Mondo S."/>
            <person name="Labutti K."/>
            <person name="Haridas S."/>
            <person name="Pangalinan J."/>
            <person name="Salamov A.A."/>
            <person name="Simmons B.A."/>
            <person name="Magnuson J.K."/>
            <person name="Chen J."/>
            <person name="Drula E."/>
            <person name="Henrissat B."/>
            <person name="Wiebenga A."/>
            <person name="Lubbers R.J."/>
            <person name="Gomes A.C."/>
            <person name="Macurrencykelacurrency M.R."/>
            <person name="Stajich J."/>
            <person name="Grigoriev I.V."/>
            <person name="Mortensen U.H."/>
            <person name="De Vries R.P."/>
            <person name="Baker S.E."/>
            <person name="Andersen M.R."/>
        </authorList>
    </citation>
    <scope>NUCLEOTIDE SEQUENCE [LARGE SCALE GENOMIC DNA]</scope>
    <source>
        <strain evidence="4 5">CBS 449.75</strain>
    </source>
</reference>
<keyword evidence="3" id="KW-0560">Oxidoreductase</keyword>
<evidence type="ECO:0000256" key="2">
    <source>
        <dbReference type="ARBA" id="ARBA00022857"/>
    </source>
</evidence>
<dbReference type="GeneID" id="98140031"/>
<comment type="similarity">
    <text evidence="1">Belongs to the short-chain dehydrogenases/reductases (SDR) family.</text>
</comment>
<dbReference type="InterPro" id="IPR036291">
    <property type="entry name" value="NAD(P)-bd_dom_sf"/>
</dbReference>
<dbReference type="EMBL" id="JBFXLQ010000003">
    <property type="protein sequence ID" value="KAL2871459.1"/>
    <property type="molecule type" value="Genomic_DNA"/>
</dbReference>